<dbReference type="Proteomes" id="UP000199627">
    <property type="component" value="Unassembled WGS sequence"/>
</dbReference>
<accession>A0A1H1BHJ6</accession>
<dbReference type="AlphaFoldDB" id="A0A1H1BHJ6"/>
<name>A0A1H1BHJ6_9FLAO</name>
<organism evidence="2 3">
    <name type="scientific">Chryseobacterium soldanellicola</name>
    <dbReference type="NCBI Taxonomy" id="311333"/>
    <lineage>
        <taxon>Bacteria</taxon>
        <taxon>Pseudomonadati</taxon>
        <taxon>Bacteroidota</taxon>
        <taxon>Flavobacteriia</taxon>
        <taxon>Flavobacteriales</taxon>
        <taxon>Weeksellaceae</taxon>
        <taxon>Chryseobacterium group</taxon>
        <taxon>Chryseobacterium</taxon>
    </lineage>
</organism>
<evidence type="ECO:0000313" key="3">
    <source>
        <dbReference type="Proteomes" id="UP000199627"/>
    </source>
</evidence>
<dbReference type="Pfam" id="PF14903">
    <property type="entry name" value="WG_beta_rep"/>
    <property type="match status" value="2"/>
</dbReference>
<feature type="signal peptide" evidence="1">
    <location>
        <begin position="1"/>
        <end position="22"/>
    </location>
</feature>
<evidence type="ECO:0000256" key="1">
    <source>
        <dbReference type="SAM" id="SignalP"/>
    </source>
</evidence>
<reference evidence="3" key="1">
    <citation type="submission" date="2016-10" db="EMBL/GenBank/DDBJ databases">
        <authorList>
            <person name="Varghese N."/>
            <person name="Submissions S."/>
        </authorList>
    </citation>
    <scope>NUCLEOTIDE SEQUENCE [LARGE SCALE GENOMIC DNA]</scope>
    <source>
        <strain evidence="3">DSM 17072</strain>
    </source>
</reference>
<dbReference type="InterPro" id="IPR032774">
    <property type="entry name" value="WG_beta_rep"/>
</dbReference>
<keyword evidence="1" id="KW-0732">Signal</keyword>
<sequence length="255" mass="29657">MKMKKIIPLVFVFISAFMFSQAKSLKKKPVKISKPGAKKTAISKSNPNLVVINPDVPLLIPQKNNGKFGYVNQKGKFIVQPEYHIALFFAEDCNLLSSKNEKARKFGTKDYATVEKDFISYRINLSGKKVYQYKDDDLGRCKLEYKPQLYHAYTINKLYGIIEDSKFINAADYKQYQIYPQYEYLFIMEGDDLKNPMIVASQNDMFGVIDVNNKVIIPFEYSDIKRNFSWKLGKMFEVTKDGENYYYIDANNKSY</sequence>
<keyword evidence="3" id="KW-1185">Reference proteome</keyword>
<protein>
    <submittedName>
        <fullName evidence="2">WG containing repeat-containing protein</fullName>
    </submittedName>
</protein>
<evidence type="ECO:0000313" key="2">
    <source>
        <dbReference type="EMBL" id="SDQ51445.1"/>
    </source>
</evidence>
<proteinExistence type="predicted"/>
<feature type="chain" id="PRO_5011552705" evidence="1">
    <location>
        <begin position="23"/>
        <end position="255"/>
    </location>
</feature>
<dbReference type="EMBL" id="FNKL01000002">
    <property type="protein sequence ID" value="SDQ51445.1"/>
    <property type="molecule type" value="Genomic_DNA"/>
</dbReference>
<gene>
    <name evidence="2" type="ORF">SAMN05421664_1875</name>
</gene>